<dbReference type="OrthoDB" id="3547155at2759"/>
<protein>
    <submittedName>
        <fullName evidence="2">Uncharacterized protein</fullName>
    </submittedName>
</protein>
<sequence>MKSQPGCITLEEEDPATGDPKPDTRTSASIFSPPEQSYRRRRERRKSDVKPIDGKSELLGSIGHAIKDKLNNLDHELLSLLVGEHEDNPEFRKTLEKHSMKHKIYYIPDKIINMEDHTFIEREMPVSKNDISHERPNGLIAQRTYSNGRTNYKAHKLFLSERIVLDQPYVFAKLGDEIGGVGCPDLHCIFRLVNDWDSMERRADLSTFDQDEKITDVSSKRQLVYDIMESKIVAQNGLKPICGISISCSELFSEAPDIQASKTEPEDAYLTPPSKKRRFGRRRDSGYEHNSTERNFCIKLIGMGPKIENGDLRADLNLKFVLKD</sequence>
<proteinExistence type="predicted"/>
<reference evidence="2 3" key="1">
    <citation type="submission" date="2015-10" db="EMBL/GenBank/DDBJ databases">
        <title>Full genome of DAOMC 229536 Phialocephala scopiformis, a fungal endophyte of spruce producing the potent anti-insectan compound rugulosin.</title>
        <authorList>
            <consortium name="DOE Joint Genome Institute"/>
            <person name="Walker A.K."/>
            <person name="Frasz S.L."/>
            <person name="Seifert K.A."/>
            <person name="Miller J.D."/>
            <person name="Mondo S.J."/>
            <person name="Labutti K."/>
            <person name="Lipzen A."/>
            <person name="Dockter R."/>
            <person name="Kennedy M."/>
            <person name="Grigoriev I.V."/>
            <person name="Spatafora J.W."/>
        </authorList>
    </citation>
    <scope>NUCLEOTIDE SEQUENCE [LARGE SCALE GENOMIC DNA]</scope>
    <source>
        <strain evidence="2 3">CBS 120377</strain>
    </source>
</reference>
<feature type="region of interest" description="Disordered" evidence="1">
    <location>
        <begin position="258"/>
        <end position="288"/>
    </location>
</feature>
<name>A0A132BDH1_MOLSC</name>
<evidence type="ECO:0000256" key="1">
    <source>
        <dbReference type="SAM" id="MobiDB-lite"/>
    </source>
</evidence>
<gene>
    <name evidence="2" type="ORF">LY89DRAFT_689707</name>
</gene>
<dbReference type="EMBL" id="KQ947429">
    <property type="protein sequence ID" value="KUJ10475.1"/>
    <property type="molecule type" value="Genomic_DNA"/>
</dbReference>
<feature type="region of interest" description="Disordered" evidence="1">
    <location>
        <begin position="1"/>
        <end position="56"/>
    </location>
</feature>
<dbReference type="AlphaFoldDB" id="A0A132BDH1"/>
<organism evidence="2 3">
    <name type="scientific">Mollisia scopiformis</name>
    <name type="common">Conifer needle endophyte fungus</name>
    <name type="synonym">Phialocephala scopiformis</name>
    <dbReference type="NCBI Taxonomy" id="149040"/>
    <lineage>
        <taxon>Eukaryota</taxon>
        <taxon>Fungi</taxon>
        <taxon>Dikarya</taxon>
        <taxon>Ascomycota</taxon>
        <taxon>Pezizomycotina</taxon>
        <taxon>Leotiomycetes</taxon>
        <taxon>Helotiales</taxon>
        <taxon>Mollisiaceae</taxon>
        <taxon>Mollisia</taxon>
    </lineage>
</organism>
<dbReference type="GeneID" id="28825681"/>
<keyword evidence="3" id="KW-1185">Reference proteome</keyword>
<dbReference type="Proteomes" id="UP000070700">
    <property type="component" value="Unassembled WGS sequence"/>
</dbReference>
<dbReference type="InParanoid" id="A0A132BDH1"/>
<feature type="compositionally biased region" description="Basic and acidic residues" evidence="1">
    <location>
        <begin position="45"/>
        <end position="56"/>
    </location>
</feature>
<accession>A0A132BDH1</accession>
<dbReference type="KEGG" id="psco:LY89DRAFT_689707"/>
<evidence type="ECO:0000313" key="2">
    <source>
        <dbReference type="EMBL" id="KUJ10475.1"/>
    </source>
</evidence>
<evidence type="ECO:0000313" key="3">
    <source>
        <dbReference type="Proteomes" id="UP000070700"/>
    </source>
</evidence>
<dbReference type="RefSeq" id="XP_018064830.1">
    <property type="nucleotide sequence ID" value="XM_018215955.1"/>
</dbReference>